<name>A0A9Q0FUZ2_9ROSI</name>
<dbReference type="PANTHER" id="PTHR47293">
    <property type="entry name" value="JACALIN-RELATED LECTIN 3"/>
    <property type="match status" value="1"/>
</dbReference>
<feature type="domain" description="Jacalin-type lectin" evidence="4">
    <location>
        <begin position="306"/>
        <end position="448"/>
    </location>
</feature>
<organism evidence="5 6">
    <name type="scientific">Turnera subulata</name>
    <dbReference type="NCBI Taxonomy" id="218843"/>
    <lineage>
        <taxon>Eukaryota</taxon>
        <taxon>Viridiplantae</taxon>
        <taxon>Streptophyta</taxon>
        <taxon>Embryophyta</taxon>
        <taxon>Tracheophyta</taxon>
        <taxon>Spermatophyta</taxon>
        <taxon>Magnoliopsida</taxon>
        <taxon>eudicotyledons</taxon>
        <taxon>Gunneridae</taxon>
        <taxon>Pentapetalae</taxon>
        <taxon>rosids</taxon>
        <taxon>fabids</taxon>
        <taxon>Malpighiales</taxon>
        <taxon>Passifloraceae</taxon>
        <taxon>Turnera</taxon>
    </lineage>
</organism>
<proteinExistence type="inferred from homology"/>
<dbReference type="SMART" id="SM00915">
    <property type="entry name" value="Jacalin"/>
    <property type="match status" value="3"/>
</dbReference>
<keyword evidence="6" id="KW-1185">Reference proteome</keyword>
<dbReference type="CDD" id="cd09612">
    <property type="entry name" value="Jacalin"/>
    <property type="match status" value="3"/>
</dbReference>
<gene>
    <name evidence="5" type="ORF">Tsubulata_030949</name>
</gene>
<dbReference type="GO" id="GO:0005536">
    <property type="term" value="F:D-glucose binding"/>
    <property type="evidence" value="ECO:0007669"/>
    <property type="project" value="UniProtKB-ARBA"/>
</dbReference>
<feature type="region of interest" description="Disordered" evidence="3">
    <location>
        <begin position="261"/>
        <end position="297"/>
    </location>
</feature>
<dbReference type="AlphaFoldDB" id="A0A9Q0FUZ2"/>
<evidence type="ECO:0000256" key="3">
    <source>
        <dbReference type="SAM" id="MobiDB-lite"/>
    </source>
</evidence>
<accession>A0A9Q0FUZ2</accession>
<evidence type="ECO:0000259" key="4">
    <source>
        <dbReference type="PROSITE" id="PS51752"/>
    </source>
</evidence>
<reference evidence="5" key="2">
    <citation type="journal article" date="2023" name="Plants (Basel)">
        <title>Annotation of the Turnera subulata (Passifloraceae) Draft Genome Reveals the S-Locus Evolved after the Divergence of Turneroideae from Passifloroideae in a Stepwise Manner.</title>
        <authorList>
            <person name="Henning P.M."/>
            <person name="Roalson E.H."/>
            <person name="Mir W."/>
            <person name="McCubbin A.G."/>
            <person name="Shore J.S."/>
        </authorList>
    </citation>
    <scope>NUCLEOTIDE SEQUENCE</scope>
    <source>
        <strain evidence="5">F60SS</strain>
    </source>
</reference>
<feature type="domain" description="Jacalin-type lectin" evidence="4">
    <location>
        <begin position="55"/>
        <end position="197"/>
    </location>
</feature>
<feature type="non-terminal residue" evidence="5">
    <location>
        <position position="1"/>
    </location>
</feature>
<protein>
    <recommendedName>
        <fullName evidence="4">Jacalin-type lectin domain-containing protein</fullName>
    </recommendedName>
</protein>
<dbReference type="InterPro" id="IPR033734">
    <property type="entry name" value="Jacalin-like_lectin_dom_plant"/>
</dbReference>
<evidence type="ECO:0000256" key="2">
    <source>
        <dbReference type="ARBA" id="ARBA00022734"/>
    </source>
</evidence>
<dbReference type="PROSITE" id="PS51752">
    <property type="entry name" value="JACALIN_LECTIN"/>
    <property type="match status" value="3"/>
</dbReference>
<evidence type="ECO:0000313" key="6">
    <source>
        <dbReference type="Proteomes" id="UP001141552"/>
    </source>
</evidence>
<feature type="compositionally biased region" description="Basic and acidic residues" evidence="3">
    <location>
        <begin position="275"/>
        <end position="297"/>
    </location>
</feature>
<dbReference type="FunFam" id="2.100.10.30:FF:000001">
    <property type="entry name" value="Jacalin-related lectin 33"/>
    <property type="match status" value="3"/>
</dbReference>
<sequence>ERLHWENVPSPSINSTNIFHAAPSPFLRYTLLRTYSKCFTCIVSEMSNEGGEKKPIAVGPWGSPDGFRWDDGVHSTIRVLVIGHGAGIDSIQIEYDKKGTSIWSEKHGGIGGTSIDRVKLDYPEEFLTSLHGYYGSINEWGPVFIRSLTFQSNKRTYGPFGVEQGTYFSFPMTGGKIVGFHGRCGWYLDAIGIYLKPVDKKKTSKAVVQSKNLVTGGTDNIGYSVIQASAGHNYDVVVALRQKDGFSFPLSGKLPKQISSDFSDAGKLSPQVSRESSDSEAGDKSVSTEKVPSKVTDKVPPKVEGLITYGPWGGTGGSAFDDGTYSGIRQIHLSRSVGVVSIKVQYDRDGLAVWGSKHGGTGGFKTDKIIFDYPYEILTHIRGTYVPLMFMGPNIIKSLTFYTNKGKHGPFGEEQGPSFSNKVNEGKIVGFHGREGLFLDSIGVHVMEGQVKPRKNHLSDAIVKTDSDVAEIDNSPWSNKLVLAKRGQTEEVACGVMKEPAPCGPGPWGGDGGRPWDDGVFTGIKQIYVTRADAICSIQIEYDRNGQSLWSVKHGGKGGTATHRVKLESPHEVLICVSGYYGPIGSEERPKVIKSLTFRTSRGKYGPFGEETGTFFTSTTTEGKIVGFHGRSSTYLDAIGVHMQHWLGNTKTSKPFLSKIFS</sequence>
<dbReference type="Gene3D" id="2.100.10.30">
    <property type="entry name" value="Jacalin-like lectin domain"/>
    <property type="match status" value="3"/>
</dbReference>
<evidence type="ECO:0000313" key="5">
    <source>
        <dbReference type="EMBL" id="KAJ4838017.1"/>
    </source>
</evidence>
<evidence type="ECO:0000256" key="1">
    <source>
        <dbReference type="ARBA" id="ARBA00006568"/>
    </source>
</evidence>
<dbReference type="GO" id="GO:0005537">
    <property type="term" value="F:D-mannose binding"/>
    <property type="evidence" value="ECO:0007669"/>
    <property type="project" value="UniProtKB-ARBA"/>
</dbReference>
<comment type="similarity">
    <text evidence="1">Belongs to the jacalin lectin family.</text>
</comment>
<dbReference type="Proteomes" id="UP001141552">
    <property type="component" value="Unassembled WGS sequence"/>
</dbReference>
<dbReference type="OrthoDB" id="2415936at2759"/>
<reference evidence="5" key="1">
    <citation type="submission" date="2022-02" db="EMBL/GenBank/DDBJ databases">
        <authorList>
            <person name="Henning P.M."/>
            <person name="McCubbin A.G."/>
            <person name="Shore J.S."/>
        </authorList>
    </citation>
    <scope>NUCLEOTIDE SEQUENCE</scope>
    <source>
        <strain evidence="5">F60SS</strain>
        <tissue evidence="5">Leaves</tissue>
    </source>
</reference>
<dbReference type="InterPro" id="IPR036404">
    <property type="entry name" value="Jacalin-like_lectin_dom_sf"/>
</dbReference>
<dbReference type="SUPFAM" id="SSF51101">
    <property type="entry name" value="Mannose-binding lectins"/>
    <property type="match status" value="3"/>
</dbReference>
<dbReference type="PANTHER" id="PTHR47293:SF68">
    <property type="entry name" value="JACALIN-RELATED LECTIN 3"/>
    <property type="match status" value="1"/>
</dbReference>
<comment type="caution">
    <text evidence="5">The sequence shown here is derived from an EMBL/GenBank/DDBJ whole genome shotgun (WGS) entry which is preliminary data.</text>
</comment>
<dbReference type="InterPro" id="IPR001229">
    <property type="entry name" value="Jacalin-like_lectin_dom"/>
</dbReference>
<dbReference type="EMBL" id="JAKUCV010003684">
    <property type="protein sequence ID" value="KAJ4838017.1"/>
    <property type="molecule type" value="Genomic_DNA"/>
</dbReference>
<feature type="domain" description="Jacalin-type lectin" evidence="4">
    <location>
        <begin position="502"/>
        <end position="645"/>
    </location>
</feature>
<keyword evidence="2" id="KW-0430">Lectin</keyword>
<dbReference type="Pfam" id="PF01419">
    <property type="entry name" value="Jacalin"/>
    <property type="match status" value="3"/>
</dbReference>